<reference evidence="12" key="1">
    <citation type="journal article" date="2021" name="Nat. Microbiol.">
        <title>Cocultivation of an ultrasmall environmental parasitic bacterium with lytic ability against bacteria associated with wastewater foams.</title>
        <authorList>
            <person name="Batinovic S."/>
            <person name="Rose J.J.A."/>
            <person name="Ratcliffe J."/>
            <person name="Seviour R.J."/>
            <person name="Petrovski S."/>
        </authorList>
    </citation>
    <scope>NUCLEOTIDE SEQUENCE</scope>
    <source>
        <strain evidence="12">CON44</strain>
    </source>
</reference>
<dbReference type="Gene3D" id="3.40.50.300">
    <property type="entry name" value="P-loop containing nucleotide triphosphate hydrolases"/>
    <property type="match status" value="1"/>
</dbReference>
<comment type="subunit">
    <text evidence="11">Monomer.</text>
</comment>
<dbReference type="GO" id="GO:0000287">
    <property type="term" value="F:magnesium ion binding"/>
    <property type="evidence" value="ECO:0007669"/>
    <property type="project" value="UniProtKB-UniRule"/>
</dbReference>
<organism evidence="12">
    <name type="scientific">Gordonia amarae</name>
    <dbReference type="NCBI Taxonomy" id="36821"/>
    <lineage>
        <taxon>Bacteria</taxon>
        <taxon>Bacillati</taxon>
        <taxon>Actinomycetota</taxon>
        <taxon>Actinomycetes</taxon>
        <taxon>Mycobacteriales</taxon>
        <taxon>Gordoniaceae</taxon>
        <taxon>Gordonia</taxon>
    </lineage>
</organism>
<dbReference type="EMBL" id="CP045810">
    <property type="protein sequence ID" value="QHN39899.1"/>
    <property type="molecule type" value="Genomic_DNA"/>
</dbReference>
<sequence>MTVNRKRIKSRPAAVLIGFMGAGKSTVGKLVAELLGVDFVDADEEIVRVVGRSIPEIFAEDGAPAFRDIERRVVLDLLTRGGVVSLGGGAVMTTAIADALAEHRVVYLSIDPAEGYARAQGSDRPLLAGEDPETRYRELLNERHDTYAGLATVAVDAGAGSAEQVADAVVAALADYLIPERNFP</sequence>
<protein>
    <recommendedName>
        <fullName evidence="3 11">Shikimate kinase</fullName>
        <shortName evidence="11">SK</shortName>
        <ecNumber evidence="3 11">2.7.1.71</ecNumber>
    </recommendedName>
</protein>
<feature type="binding site" evidence="11">
    <location>
        <begin position="21"/>
        <end position="26"/>
    </location>
    <ligand>
        <name>ATP</name>
        <dbReference type="ChEBI" id="CHEBI:30616"/>
    </ligand>
</feature>
<evidence type="ECO:0000256" key="9">
    <source>
        <dbReference type="ARBA" id="ARBA00023141"/>
    </source>
</evidence>
<feature type="binding site" evidence="11">
    <location>
        <position position="25"/>
    </location>
    <ligand>
        <name>Mg(2+)</name>
        <dbReference type="ChEBI" id="CHEBI:18420"/>
    </ligand>
</feature>
<keyword evidence="6 11" id="KW-0547">Nucleotide-binding</keyword>
<keyword evidence="8 11" id="KW-0067">ATP-binding</keyword>
<feature type="binding site" evidence="11">
    <location>
        <position position="43"/>
    </location>
    <ligand>
        <name>substrate</name>
    </ligand>
</feature>
<keyword evidence="4 11" id="KW-0028">Amino-acid biosynthesis</keyword>
<dbReference type="GO" id="GO:0005829">
    <property type="term" value="C:cytosol"/>
    <property type="evidence" value="ECO:0007669"/>
    <property type="project" value="TreeGrafter"/>
</dbReference>
<evidence type="ECO:0000256" key="2">
    <source>
        <dbReference type="ARBA" id="ARBA00006997"/>
    </source>
</evidence>
<evidence type="ECO:0000256" key="3">
    <source>
        <dbReference type="ARBA" id="ARBA00012154"/>
    </source>
</evidence>
<dbReference type="GO" id="GO:0005524">
    <property type="term" value="F:ATP binding"/>
    <property type="evidence" value="ECO:0007669"/>
    <property type="project" value="UniProtKB-UniRule"/>
</dbReference>
<dbReference type="PANTHER" id="PTHR21087:SF16">
    <property type="entry name" value="SHIKIMATE KINASE 1, CHLOROPLASTIC"/>
    <property type="match status" value="1"/>
</dbReference>
<dbReference type="InterPro" id="IPR023000">
    <property type="entry name" value="Shikimate_kinase_CS"/>
</dbReference>
<dbReference type="InterPro" id="IPR027417">
    <property type="entry name" value="P-loop_NTPase"/>
</dbReference>
<evidence type="ECO:0000256" key="1">
    <source>
        <dbReference type="ARBA" id="ARBA00004842"/>
    </source>
</evidence>
<dbReference type="HAMAP" id="MF_00109">
    <property type="entry name" value="Shikimate_kinase"/>
    <property type="match status" value="1"/>
</dbReference>
<dbReference type="UniPathway" id="UPA00053">
    <property type="reaction ID" value="UER00088"/>
</dbReference>
<evidence type="ECO:0000256" key="7">
    <source>
        <dbReference type="ARBA" id="ARBA00022777"/>
    </source>
</evidence>
<dbReference type="AlphaFoldDB" id="A0A857LMM5"/>
<dbReference type="InterPro" id="IPR000623">
    <property type="entry name" value="Shikimate_kinase/TSH1"/>
</dbReference>
<comment type="function">
    <text evidence="11">Catalyzes the specific phosphorylation of the 3-hydroxyl group of shikimic acid using ATP as a cosubstrate.</text>
</comment>
<dbReference type="InterPro" id="IPR031322">
    <property type="entry name" value="Shikimate/glucono_kinase"/>
</dbReference>
<dbReference type="GO" id="GO:0009423">
    <property type="term" value="P:chorismate biosynthetic process"/>
    <property type="evidence" value="ECO:0007669"/>
    <property type="project" value="UniProtKB-UniRule"/>
</dbReference>
<evidence type="ECO:0000256" key="10">
    <source>
        <dbReference type="ARBA" id="ARBA00048567"/>
    </source>
</evidence>
<dbReference type="PANTHER" id="PTHR21087">
    <property type="entry name" value="SHIKIMATE KINASE"/>
    <property type="match status" value="1"/>
</dbReference>
<name>A0A857LMM5_9ACTN</name>
<dbReference type="Pfam" id="PF01202">
    <property type="entry name" value="SKI"/>
    <property type="match status" value="1"/>
</dbReference>
<keyword evidence="9 11" id="KW-0057">Aromatic amino acid biosynthesis</keyword>
<dbReference type="SUPFAM" id="SSF52540">
    <property type="entry name" value="P-loop containing nucleoside triphosphate hydrolases"/>
    <property type="match status" value="1"/>
</dbReference>
<evidence type="ECO:0000256" key="5">
    <source>
        <dbReference type="ARBA" id="ARBA00022679"/>
    </source>
</evidence>
<keyword evidence="11" id="KW-0963">Cytoplasm</keyword>
<dbReference type="GO" id="GO:0009073">
    <property type="term" value="P:aromatic amino acid family biosynthetic process"/>
    <property type="evidence" value="ECO:0007669"/>
    <property type="project" value="UniProtKB-KW"/>
</dbReference>
<feature type="binding site" evidence="11">
    <location>
        <position position="67"/>
    </location>
    <ligand>
        <name>substrate</name>
    </ligand>
</feature>
<dbReference type="RefSeq" id="WP_005181300.1">
    <property type="nucleotide sequence ID" value="NZ_CP045804.1"/>
</dbReference>
<keyword evidence="7 11" id="KW-0418">Kinase</keyword>
<comment type="caution">
    <text evidence="11">Lacks conserved residue(s) required for the propagation of feature annotation.</text>
</comment>
<evidence type="ECO:0000256" key="8">
    <source>
        <dbReference type="ARBA" id="ARBA00022840"/>
    </source>
</evidence>
<comment type="subcellular location">
    <subcellularLocation>
        <location evidence="11">Cytoplasm</location>
    </subcellularLocation>
</comment>
<gene>
    <name evidence="11" type="primary">aroK</name>
    <name evidence="12" type="ORF">GII30_12665</name>
</gene>
<comment type="similarity">
    <text evidence="2 11">Belongs to the shikimate kinase family.</text>
</comment>
<evidence type="ECO:0000256" key="6">
    <source>
        <dbReference type="ARBA" id="ARBA00022741"/>
    </source>
</evidence>
<dbReference type="GO" id="GO:0004765">
    <property type="term" value="F:shikimate kinase activity"/>
    <property type="evidence" value="ECO:0007669"/>
    <property type="project" value="UniProtKB-UniRule"/>
</dbReference>
<evidence type="ECO:0000256" key="4">
    <source>
        <dbReference type="ARBA" id="ARBA00022605"/>
    </source>
</evidence>
<evidence type="ECO:0000256" key="11">
    <source>
        <dbReference type="HAMAP-Rule" id="MF_00109"/>
    </source>
</evidence>
<dbReference type="CDD" id="cd00464">
    <property type="entry name" value="SK"/>
    <property type="match status" value="1"/>
</dbReference>
<dbReference type="EC" id="2.7.1.71" evidence="3 11"/>
<dbReference type="GO" id="GO:0008652">
    <property type="term" value="P:amino acid biosynthetic process"/>
    <property type="evidence" value="ECO:0007669"/>
    <property type="project" value="UniProtKB-KW"/>
</dbReference>
<keyword evidence="11" id="KW-0479">Metal-binding</keyword>
<evidence type="ECO:0000313" key="12">
    <source>
        <dbReference type="EMBL" id="QHN39899.1"/>
    </source>
</evidence>
<comment type="pathway">
    <text evidence="1 11">Metabolic intermediate biosynthesis; chorismate biosynthesis; chorismate from D-erythrose 4-phosphate and phosphoenolpyruvate: step 5/7.</text>
</comment>
<dbReference type="PROSITE" id="PS01128">
    <property type="entry name" value="SHIKIMATE_KINASE"/>
    <property type="match status" value="1"/>
</dbReference>
<keyword evidence="5 11" id="KW-0808">Transferase</keyword>
<accession>A0A857LMM5</accession>
<comment type="catalytic activity">
    <reaction evidence="10 11">
        <text>shikimate + ATP = 3-phosphoshikimate + ADP + H(+)</text>
        <dbReference type="Rhea" id="RHEA:13121"/>
        <dbReference type="ChEBI" id="CHEBI:15378"/>
        <dbReference type="ChEBI" id="CHEBI:30616"/>
        <dbReference type="ChEBI" id="CHEBI:36208"/>
        <dbReference type="ChEBI" id="CHEBI:145989"/>
        <dbReference type="ChEBI" id="CHEBI:456216"/>
        <dbReference type="EC" id="2.7.1.71"/>
    </reaction>
</comment>
<keyword evidence="11" id="KW-0460">Magnesium</keyword>
<feature type="binding site" evidence="11">
    <location>
        <position position="124"/>
    </location>
    <ligand>
        <name>ATP</name>
        <dbReference type="ChEBI" id="CHEBI:30616"/>
    </ligand>
</feature>
<dbReference type="PRINTS" id="PR01100">
    <property type="entry name" value="SHIKIMTKNASE"/>
</dbReference>
<feature type="binding site" evidence="11">
    <location>
        <position position="143"/>
    </location>
    <ligand>
        <name>substrate</name>
    </ligand>
</feature>
<feature type="binding site" evidence="11">
    <location>
        <position position="88"/>
    </location>
    <ligand>
        <name>substrate</name>
    </ligand>
</feature>
<comment type="cofactor">
    <cofactor evidence="11">
        <name>Mg(2+)</name>
        <dbReference type="ChEBI" id="CHEBI:18420"/>
    </cofactor>
    <text evidence="11">Binds 1 Mg(2+) ion per subunit.</text>
</comment>
<proteinExistence type="inferred from homology"/>